<gene>
    <name evidence="4" type="ORF">BGW36DRAFT_326896</name>
</gene>
<dbReference type="CDD" id="cd03048">
    <property type="entry name" value="GST_N_Ure2p_like"/>
    <property type="match status" value="1"/>
</dbReference>
<comment type="similarity">
    <text evidence="1">Belongs to the GST superfamily.</text>
</comment>
<dbReference type="PROSITE" id="PS50405">
    <property type="entry name" value="GST_CTER"/>
    <property type="match status" value="1"/>
</dbReference>
<sequence>MSQNIKPIKVYGQGPSPNPLKLHIILKELGIPYEITLVPFTDVKKPEYLAINPNGRLPSIYDPNTNITLWESGAIVEYIIERYDTEHLLSFPAGTPEAYYTKQWLYFQTSGQGPYYGQMSWFIKFHPEKVPSAVDRYTNEVNRITGVLDKWLSKQKEEHGTSNNGPWLVGGKPTYADFAFVPWQRMAAMFADPEKYNQESYTYVSEWLGKMLSRKSVIDAIAESPPP</sequence>
<dbReference type="InterPro" id="IPR036249">
    <property type="entry name" value="Thioredoxin-like_sf"/>
</dbReference>
<dbReference type="SFLD" id="SFLDG00358">
    <property type="entry name" value="Main_(cytGST)"/>
    <property type="match status" value="1"/>
</dbReference>
<evidence type="ECO:0000313" key="4">
    <source>
        <dbReference type="EMBL" id="KAH8692256.1"/>
    </source>
</evidence>
<dbReference type="InterPro" id="IPR004045">
    <property type="entry name" value="Glutathione_S-Trfase_N"/>
</dbReference>
<dbReference type="Gene3D" id="3.40.30.10">
    <property type="entry name" value="Glutaredoxin"/>
    <property type="match status" value="1"/>
</dbReference>
<dbReference type="AlphaFoldDB" id="A0AAD4KM12"/>
<dbReference type="Gene3D" id="1.20.1050.10">
    <property type="match status" value="1"/>
</dbReference>
<dbReference type="InterPro" id="IPR040079">
    <property type="entry name" value="Glutathione_S-Trfase"/>
</dbReference>
<accession>A0AAD4KM12</accession>
<evidence type="ECO:0000313" key="5">
    <source>
        <dbReference type="Proteomes" id="UP001201262"/>
    </source>
</evidence>
<dbReference type="EMBL" id="JAJTJA010000011">
    <property type="protein sequence ID" value="KAH8692256.1"/>
    <property type="molecule type" value="Genomic_DNA"/>
</dbReference>
<dbReference type="InterPro" id="IPR036282">
    <property type="entry name" value="Glutathione-S-Trfase_C_sf"/>
</dbReference>
<dbReference type="SUPFAM" id="SSF47616">
    <property type="entry name" value="GST C-terminal domain-like"/>
    <property type="match status" value="1"/>
</dbReference>
<dbReference type="InterPro" id="IPR010987">
    <property type="entry name" value="Glutathione-S-Trfase_C-like"/>
</dbReference>
<dbReference type="InterPro" id="IPR004046">
    <property type="entry name" value="GST_C"/>
</dbReference>
<dbReference type="PANTHER" id="PTHR44051:SF23">
    <property type="entry name" value="GLUTATHIONE S-TRANSFERASE-LIKE PROTEIN TPCF"/>
    <property type="match status" value="1"/>
</dbReference>
<dbReference type="SFLD" id="SFLDG01151">
    <property type="entry name" value="Main.2:_Nu-like"/>
    <property type="match status" value="1"/>
</dbReference>
<proteinExistence type="inferred from homology"/>
<feature type="domain" description="GST N-terminal" evidence="2">
    <location>
        <begin position="6"/>
        <end position="87"/>
    </location>
</feature>
<dbReference type="SUPFAM" id="SSF52833">
    <property type="entry name" value="Thioredoxin-like"/>
    <property type="match status" value="1"/>
</dbReference>
<dbReference type="Pfam" id="PF00043">
    <property type="entry name" value="GST_C"/>
    <property type="match status" value="1"/>
</dbReference>
<evidence type="ECO:0000259" key="2">
    <source>
        <dbReference type="PROSITE" id="PS50404"/>
    </source>
</evidence>
<dbReference type="PROSITE" id="PS50404">
    <property type="entry name" value="GST_NTER"/>
    <property type="match status" value="1"/>
</dbReference>
<dbReference type="Proteomes" id="UP001201262">
    <property type="component" value="Unassembled WGS sequence"/>
</dbReference>
<evidence type="ECO:0000259" key="3">
    <source>
        <dbReference type="PROSITE" id="PS50405"/>
    </source>
</evidence>
<dbReference type="RefSeq" id="XP_046068253.1">
    <property type="nucleotide sequence ID" value="XM_046212741.1"/>
</dbReference>
<organism evidence="4 5">
    <name type="scientific">Talaromyces proteolyticus</name>
    <dbReference type="NCBI Taxonomy" id="1131652"/>
    <lineage>
        <taxon>Eukaryota</taxon>
        <taxon>Fungi</taxon>
        <taxon>Dikarya</taxon>
        <taxon>Ascomycota</taxon>
        <taxon>Pezizomycotina</taxon>
        <taxon>Eurotiomycetes</taxon>
        <taxon>Eurotiomycetidae</taxon>
        <taxon>Eurotiales</taxon>
        <taxon>Trichocomaceae</taxon>
        <taxon>Talaromyces</taxon>
        <taxon>Talaromyces sect. Bacilispori</taxon>
    </lineage>
</organism>
<dbReference type="PANTHER" id="PTHR44051">
    <property type="entry name" value="GLUTATHIONE S-TRANSFERASE-RELATED"/>
    <property type="match status" value="1"/>
</dbReference>
<dbReference type="GeneID" id="70243028"/>
<evidence type="ECO:0000256" key="1">
    <source>
        <dbReference type="ARBA" id="ARBA00007409"/>
    </source>
</evidence>
<dbReference type="SFLD" id="SFLDS00019">
    <property type="entry name" value="Glutathione_Transferase_(cytos"/>
    <property type="match status" value="1"/>
</dbReference>
<comment type="caution">
    <text evidence="4">The sequence shown here is derived from an EMBL/GenBank/DDBJ whole genome shotgun (WGS) entry which is preliminary data.</text>
</comment>
<feature type="domain" description="GST C-terminal" evidence="3">
    <location>
        <begin position="94"/>
        <end position="227"/>
    </location>
</feature>
<protein>
    <submittedName>
        <fullName evidence="4">Glutathione S-transferase</fullName>
    </submittedName>
</protein>
<keyword evidence="5" id="KW-1185">Reference proteome</keyword>
<reference evidence="4" key="1">
    <citation type="submission" date="2021-12" db="EMBL/GenBank/DDBJ databases">
        <title>Convergent genome expansion in fungi linked to evolution of root-endophyte symbiosis.</title>
        <authorList>
            <consortium name="DOE Joint Genome Institute"/>
            <person name="Ke Y.-H."/>
            <person name="Bonito G."/>
            <person name="Liao H.-L."/>
            <person name="Looney B."/>
            <person name="Rojas-Flechas A."/>
            <person name="Nash J."/>
            <person name="Hameed K."/>
            <person name="Schadt C."/>
            <person name="Martin F."/>
            <person name="Crous P.W."/>
            <person name="Miettinen O."/>
            <person name="Magnuson J.K."/>
            <person name="Labbe J."/>
            <person name="Jacobson D."/>
            <person name="Doktycz M.J."/>
            <person name="Veneault-Fourrey C."/>
            <person name="Kuo A."/>
            <person name="Mondo S."/>
            <person name="Calhoun S."/>
            <person name="Riley R."/>
            <person name="Ohm R."/>
            <person name="LaButti K."/>
            <person name="Andreopoulos B."/>
            <person name="Pangilinan J."/>
            <person name="Nolan M."/>
            <person name="Tritt A."/>
            <person name="Clum A."/>
            <person name="Lipzen A."/>
            <person name="Daum C."/>
            <person name="Barry K."/>
            <person name="Grigoriev I.V."/>
            <person name="Vilgalys R."/>
        </authorList>
    </citation>
    <scope>NUCLEOTIDE SEQUENCE</scope>
    <source>
        <strain evidence="4">PMI_201</strain>
    </source>
</reference>
<name>A0AAD4KM12_9EURO</name>
<dbReference type="Pfam" id="PF13409">
    <property type="entry name" value="GST_N_2"/>
    <property type="match status" value="1"/>
</dbReference>